<dbReference type="EMBL" id="QKYT01000371">
    <property type="protein sequence ID" value="RIA86296.1"/>
    <property type="molecule type" value="Genomic_DNA"/>
</dbReference>
<evidence type="ECO:0000313" key="7">
    <source>
        <dbReference type="Proteomes" id="UP000265703"/>
    </source>
</evidence>
<keyword evidence="1" id="KW-0808">Transferase</keyword>
<dbReference type="GO" id="GO:0005524">
    <property type="term" value="F:ATP binding"/>
    <property type="evidence" value="ECO:0007669"/>
    <property type="project" value="UniProtKB-KW"/>
</dbReference>
<dbReference type="SUPFAM" id="SSF56112">
    <property type="entry name" value="Protein kinase-like (PK-like)"/>
    <property type="match status" value="1"/>
</dbReference>
<name>A0A397SNV2_9GLOM</name>
<protein>
    <submittedName>
        <fullName evidence="6">Kinase-like domain-containing protein</fullName>
    </submittedName>
</protein>
<accession>A0A397SNV2</accession>
<evidence type="ECO:0000313" key="6">
    <source>
        <dbReference type="EMBL" id="RIA86296.1"/>
    </source>
</evidence>
<evidence type="ECO:0000256" key="4">
    <source>
        <dbReference type="ARBA" id="ARBA00022840"/>
    </source>
</evidence>
<proteinExistence type="predicted"/>
<dbReference type="InterPro" id="IPR051681">
    <property type="entry name" value="Ser/Thr_Kinases-Pseudokinases"/>
</dbReference>
<feature type="domain" description="Protein kinase" evidence="5">
    <location>
        <begin position="123"/>
        <end position="387"/>
    </location>
</feature>
<dbReference type="AlphaFoldDB" id="A0A397SNV2"/>
<keyword evidence="3 6" id="KW-0418">Kinase</keyword>
<evidence type="ECO:0000256" key="2">
    <source>
        <dbReference type="ARBA" id="ARBA00022741"/>
    </source>
</evidence>
<sequence length="495" mass="57267">MEISKKIYEEKPKNLWKSADLKHYQVHVKLSSPDSTTESEEKDERVVYMEDLEKRKKVYGICGECNEPGTGFFWCQPCNAKRFKDNFKNWTSGNQDIDKLIQQSQLNAVSCGKFLEWIPFENFKNVKYIASGGFGKIYSANWPEGYIYYWNIENQEWKRNSNRNVALKSLDNSSNISAEFLNEIEAHLQVHLFDVVQCRGITLDPVTKNYMMILKYCEHGNLKNYLNKSKSFVDYNSKIQILFRISRGLLDIHDAGKVHKDFHSGNILFSSVPFISDLGMCQPANNEVIEGGVYGVIPYMAPEVLRGYQYTKASDIYSFGIVINELISEETPFNDIPHDHFLAINICKGIRPKIHKSTPKLLKDLIIKCWDTKAENRPTVRELHQILKKWAQGNNEGSEISLQIKNYNRSMKQRFKNKKNIQSHPQAIYTSRLLNLKNLPEPENSSDLTSFQFNYDANYASQSELTNQISECFDTQLSESDLNEINQDNENNTDE</sequence>
<dbReference type="Gene3D" id="1.10.510.10">
    <property type="entry name" value="Transferase(Phosphotransferase) domain 1"/>
    <property type="match status" value="1"/>
</dbReference>
<reference evidence="6 7" key="1">
    <citation type="submission" date="2018-06" db="EMBL/GenBank/DDBJ databases">
        <title>Comparative genomics reveals the genomic features of Rhizophagus irregularis, R. cerebriforme, R. diaphanum and Gigaspora rosea, and their symbiotic lifestyle signature.</title>
        <authorList>
            <person name="Morin E."/>
            <person name="San Clemente H."/>
            <person name="Chen E.C.H."/>
            <person name="De La Providencia I."/>
            <person name="Hainaut M."/>
            <person name="Kuo A."/>
            <person name="Kohler A."/>
            <person name="Murat C."/>
            <person name="Tang N."/>
            <person name="Roy S."/>
            <person name="Loubradou J."/>
            <person name="Henrissat B."/>
            <person name="Grigoriev I.V."/>
            <person name="Corradi N."/>
            <person name="Roux C."/>
            <person name="Martin F.M."/>
        </authorList>
    </citation>
    <scope>NUCLEOTIDE SEQUENCE [LARGE SCALE GENOMIC DNA]</scope>
    <source>
        <strain evidence="6 7">DAOM 227022</strain>
    </source>
</reference>
<gene>
    <name evidence="6" type="ORF">C1645_878754</name>
</gene>
<dbReference type="STRING" id="658196.A0A397SNV2"/>
<dbReference type="PROSITE" id="PS50011">
    <property type="entry name" value="PROTEIN_KINASE_DOM"/>
    <property type="match status" value="1"/>
</dbReference>
<evidence type="ECO:0000259" key="5">
    <source>
        <dbReference type="PROSITE" id="PS50011"/>
    </source>
</evidence>
<dbReference type="PANTHER" id="PTHR44329">
    <property type="entry name" value="SERINE/THREONINE-PROTEIN KINASE TNNI3K-RELATED"/>
    <property type="match status" value="1"/>
</dbReference>
<dbReference type="InterPro" id="IPR000719">
    <property type="entry name" value="Prot_kinase_dom"/>
</dbReference>
<dbReference type="InterPro" id="IPR011009">
    <property type="entry name" value="Kinase-like_dom_sf"/>
</dbReference>
<keyword evidence="7" id="KW-1185">Reference proteome</keyword>
<keyword evidence="4" id="KW-0067">ATP-binding</keyword>
<keyword evidence="2" id="KW-0547">Nucleotide-binding</keyword>
<organism evidence="6 7">
    <name type="scientific">Glomus cerebriforme</name>
    <dbReference type="NCBI Taxonomy" id="658196"/>
    <lineage>
        <taxon>Eukaryota</taxon>
        <taxon>Fungi</taxon>
        <taxon>Fungi incertae sedis</taxon>
        <taxon>Mucoromycota</taxon>
        <taxon>Glomeromycotina</taxon>
        <taxon>Glomeromycetes</taxon>
        <taxon>Glomerales</taxon>
        <taxon>Glomeraceae</taxon>
        <taxon>Glomus</taxon>
    </lineage>
</organism>
<comment type="caution">
    <text evidence="6">The sequence shown here is derived from an EMBL/GenBank/DDBJ whole genome shotgun (WGS) entry which is preliminary data.</text>
</comment>
<dbReference type="PANTHER" id="PTHR44329:SF288">
    <property type="entry name" value="MITOGEN-ACTIVATED PROTEIN KINASE KINASE KINASE 20"/>
    <property type="match status" value="1"/>
</dbReference>
<dbReference type="OrthoDB" id="10252171at2759"/>
<dbReference type="Pfam" id="PF07714">
    <property type="entry name" value="PK_Tyr_Ser-Thr"/>
    <property type="match status" value="1"/>
</dbReference>
<dbReference type="InterPro" id="IPR001245">
    <property type="entry name" value="Ser-Thr/Tyr_kinase_cat_dom"/>
</dbReference>
<dbReference type="GO" id="GO:0004674">
    <property type="term" value="F:protein serine/threonine kinase activity"/>
    <property type="evidence" value="ECO:0007669"/>
    <property type="project" value="TreeGrafter"/>
</dbReference>
<dbReference type="Proteomes" id="UP000265703">
    <property type="component" value="Unassembled WGS sequence"/>
</dbReference>
<evidence type="ECO:0000256" key="1">
    <source>
        <dbReference type="ARBA" id="ARBA00022679"/>
    </source>
</evidence>
<evidence type="ECO:0000256" key="3">
    <source>
        <dbReference type="ARBA" id="ARBA00022777"/>
    </source>
</evidence>